<dbReference type="STRING" id="456.Ljor_2472"/>
<dbReference type="PATRIC" id="fig|456.5.peg.2659"/>
<reference evidence="2 3" key="1">
    <citation type="submission" date="2015-11" db="EMBL/GenBank/DDBJ databases">
        <title>Genomic analysis of 38 Legionella species identifies large and diverse effector repertoires.</title>
        <authorList>
            <person name="Burstein D."/>
            <person name="Amaro F."/>
            <person name="Zusman T."/>
            <person name="Lifshitz Z."/>
            <person name="Cohen O."/>
            <person name="Gilbert J.A."/>
            <person name="Pupko T."/>
            <person name="Shuman H.A."/>
            <person name="Segal G."/>
        </authorList>
    </citation>
    <scope>NUCLEOTIDE SEQUENCE [LARGE SCALE GENOMIC DNA]</scope>
    <source>
        <strain evidence="2 3">BL-540</strain>
    </source>
</reference>
<proteinExistence type="predicted"/>
<organism evidence="2 3">
    <name type="scientific">Legionella jordanis</name>
    <dbReference type="NCBI Taxonomy" id="456"/>
    <lineage>
        <taxon>Bacteria</taxon>
        <taxon>Pseudomonadati</taxon>
        <taxon>Pseudomonadota</taxon>
        <taxon>Gammaproteobacteria</taxon>
        <taxon>Legionellales</taxon>
        <taxon>Legionellaceae</taxon>
        <taxon>Legionella</taxon>
    </lineage>
</organism>
<accession>A0A0W0VEC7</accession>
<comment type="caution">
    <text evidence="2">The sequence shown here is derived from an EMBL/GenBank/DDBJ whole genome shotgun (WGS) entry which is preliminary data.</text>
</comment>
<dbReference type="Proteomes" id="UP000055035">
    <property type="component" value="Unassembled WGS sequence"/>
</dbReference>
<evidence type="ECO:0000313" key="3">
    <source>
        <dbReference type="Proteomes" id="UP000055035"/>
    </source>
</evidence>
<dbReference type="RefSeq" id="WP_058471850.1">
    <property type="nucleotide sequence ID" value="NZ_CAAAIC010000010.1"/>
</dbReference>
<name>A0A0W0VEC7_9GAMM</name>
<feature type="region of interest" description="Disordered" evidence="1">
    <location>
        <begin position="186"/>
        <end position="205"/>
    </location>
</feature>
<evidence type="ECO:0000256" key="1">
    <source>
        <dbReference type="SAM" id="MobiDB-lite"/>
    </source>
</evidence>
<sequence length="205" mass="23592">MAEDLSPEELARVAEEGRRLLAEAQSDPVVLLEQLWQMLWRWGYFEIFILSPTIDVISPPIVIKPELLPDGNGYEFVYPIHDYGYRLVASKAEDMYSAGMSNCKLFYTIEKMVYLLIERLKTGGISEETEVQISFAGHELAQRKAFESIINLNYNVVVTNFDPGAWGERYLRNVKFLADKGYGYPPESPRETFRQPHGTTPTFRR</sequence>
<dbReference type="OrthoDB" id="5645946at2"/>
<gene>
    <name evidence="2" type="ORF">Ljor_2472</name>
</gene>
<protein>
    <submittedName>
        <fullName evidence="2">Virulence protein</fullName>
    </submittedName>
</protein>
<dbReference type="EMBL" id="LNYJ01000011">
    <property type="protein sequence ID" value="KTD18166.1"/>
    <property type="molecule type" value="Genomic_DNA"/>
</dbReference>
<evidence type="ECO:0000313" key="2">
    <source>
        <dbReference type="EMBL" id="KTD18166.1"/>
    </source>
</evidence>
<dbReference type="AlphaFoldDB" id="A0A0W0VEC7"/>
<keyword evidence="3" id="KW-1185">Reference proteome</keyword>